<evidence type="ECO:0000256" key="1">
    <source>
        <dbReference type="SAM" id="SignalP"/>
    </source>
</evidence>
<dbReference type="Pfam" id="PF23070">
    <property type="entry name" value="DUF7043"/>
    <property type="match status" value="1"/>
</dbReference>
<evidence type="ECO:0000259" key="4">
    <source>
        <dbReference type="Pfam" id="PF23071"/>
    </source>
</evidence>
<gene>
    <name evidence="6" type="primary">LOC105365392</name>
</gene>
<dbReference type="RefSeq" id="XP_011501836.1">
    <property type="nucleotide sequence ID" value="XM_011503534.1"/>
</dbReference>
<dbReference type="Pfam" id="PF23069">
    <property type="entry name" value="DUF7042"/>
    <property type="match status" value="1"/>
</dbReference>
<dbReference type="KEGG" id="csol:105365392"/>
<dbReference type="InterPro" id="IPR055470">
    <property type="entry name" value="DUF7042"/>
</dbReference>
<dbReference type="Pfam" id="PF23071">
    <property type="entry name" value="DUF7044"/>
    <property type="match status" value="1"/>
</dbReference>
<evidence type="ECO:0000313" key="5">
    <source>
        <dbReference type="Proteomes" id="UP000695007"/>
    </source>
</evidence>
<feature type="chain" id="PRO_5042600000" evidence="1">
    <location>
        <begin position="25"/>
        <end position="534"/>
    </location>
</feature>
<keyword evidence="1" id="KW-0732">Signal</keyword>
<evidence type="ECO:0000259" key="3">
    <source>
        <dbReference type="Pfam" id="PF23070"/>
    </source>
</evidence>
<feature type="domain" description="DUF7044" evidence="4">
    <location>
        <begin position="28"/>
        <end position="104"/>
    </location>
</feature>
<name>A0AAJ6YPH3_9HYME</name>
<feature type="signal peptide" evidence="1">
    <location>
        <begin position="1"/>
        <end position="24"/>
    </location>
</feature>
<evidence type="ECO:0000259" key="2">
    <source>
        <dbReference type="Pfam" id="PF23069"/>
    </source>
</evidence>
<dbReference type="GO" id="GO:0061909">
    <property type="term" value="P:autophagosome-lysosome fusion"/>
    <property type="evidence" value="ECO:0007669"/>
    <property type="project" value="TreeGrafter"/>
</dbReference>
<organism evidence="5 6">
    <name type="scientific">Ceratosolen solmsi marchali</name>
    <dbReference type="NCBI Taxonomy" id="326594"/>
    <lineage>
        <taxon>Eukaryota</taxon>
        <taxon>Metazoa</taxon>
        <taxon>Ecdysozoa</taxon>
        <taxon>Arthropoda</taxon>
        <taxon>Hexapoda</taxon>
        <taxon>Insecta</taxon>
        <taxon>Pterygota</taxon>
        <taxon>Neoptera</taxon>
        <taxon>Endopterygota</taxon>
        <taxon>Hymenoptera</taxon>
        <taxon>Apocrita</taxon>
        <taxon>Proctotrupomorpha</taxon>
        <taxon>Chalcidoidea</taxon>
        <taxon>Agaonidae</taxon>
        <taxon>Agaoninae</taxon>
        <taxon>Ceratosolen</taxon>
    </lineage>
</organism>
<proteinExistence type="predicted"/>
<reference evidence="6" key="1">
    <citation type="submission" date="2025-08" db="UniProtKB">
        <authorList>
            <consortium name="RefSeq"/>
        </authorList>
    </citation>
    <scope>IDENTIFICATION</scope>
</reference>
<accession>A0AAJ6YPH3</accession>
<dbReference type="AlphaFoldDB" id="A0AAJ6YPH3"/>
<evidence type="ECO:0000313" key="6">
    <source>
        <dbReference type="RefSeq" id="XP_011501836.1"/>
    </source>
</evidence>
<protein>
    <submittedName>
        <fullName evidence="6">Uncharacterized protein LOC105365392</fullName>
    </submittedName>
</protein>
<keyword evidence="5" id="KW-1185">Reference proteome</keyword>
<dbReference type="PANTHER" id="PTHR22255">
    <property type="entry name" value="LP06548P"/>
    <property type="match status" value="1"/>
</dbReference>
<dbReference type="PANTHER" id="PTHR22255:SF9">
    <property type="entry name" value="LP06548P"/>
    <property type="match status" value="1"/>
</dbReference>
<dbReference type="GeneID" id="105365392"/>
<sequence length="534" mass="59845">MKMKWSLMLTCFLLPHSCIFGASGSRSGCEFPAQWRGSWFQSGEKTLITINGTRISNKGQCIEGDGDKFLIYDGNERCSRCLVMHEKHPNVIQYKETYCTTGESWRTGPLEFTYTRGGDPKTCMFPMSQADACTQDSKLLLRFMACADVRGTESYNVEMECLATWKEGSTQYLVARLNGIGMVNDEGRYRCFVYAKSGNSTWNLAQSGDASCNGLTSAIDGAKTLKMIQKSESSRCLFPTWLVKPYSWVALDLTASTRLLASVNNVTILDQHETQFTCHRLLRSKHAEFKAQFDPNDRFQIIARATRSCTNGFVCMVFHKRDDHVIEMQQSLNWTHQEDDACMSSIFNSKTAPYTTFITMEPITRQCPYLGRYDVVFVTKPPGSDYGDSWSPRVGNERGRMNYGENVAEVRAAKLVTTPLPVRCHQASIDGLNIGCTEPDLMEFSTDCTDKALFKYSCHGTWVENDTAYLVASTEAGRYCLVYSASAATTSGSSSSRELTVSGHLASCPRASSHLHKHEWQVNLTAYGQSHWEL</sequence>
<dbReference type="InterPro" id="IPR055472">
    <property type="entry name" value="DUF7044"/>
</dbReference>
<feature type="domain" description="DUF7043" evidence="3">
    <location>
        <begin position="233"/>
        <end position="350"/>
    </location>
</feature>
<dbReference type="Proteomes" id="UP000695007">
    <property type="component" value="Unplaced"/>
</dbReference>
<dbReference type="InterPro" id="IPR055471">
    <property type="entry name" value="DUF7043"/>
</dbReference>
<feature type="domain" description="DUF7042" evidence="2">
    <location>
        <begin position="107"/>
        <end position="227"/>
    </location>
</feature>